<gene>
    <name evidence="3" type="ORF">UFOPK2658_01993</name>
    <name evidence="4" type="ORF">UFOPK2880_01316</name>
    <name evidence="5" type="ORF">UFOPK3004_01681</name>
    <name evidence="6" type="ORF">UFOPK3304_00974</name>
    <name evidence="7" type="ORF">UFOPK3494_01911</name>
    <name evidence="8" type="ORF">UFOPK4134_01882</name>
</gene>
<name>A0A6J6W6U5_9ZZZZ</name>
<dbReference type="EMBL" id="CAFBPS010000244">
    <property type="protein sequence ID" value="CAB5038294.1"/>
    <property type="molecule type" value="Genomic_DNA"/>
</dbReference>
<dbReference type="InterPro" id="IPR050682">
    <property type="entry name" value="ModA/WtpA"/>
</dbReference>
<dbReference type="PANTHER" id="PTHR30632:SF0">
    <property type="entry name" value="SULFATE-BINDING PROTEIN"/>
    <property type="match status" value="1"/>
</dbReference>
<dbReference type="NCBIfam" id="TIGR01256">
    <property type="entry name" value="modA"/>
    <property type="match status" value="1"/>
</dbReference>
<dbReference type="PROSITE" id="PS51257">
    <property type="entry name" value="PROKAR_LIPOPROTEIN"/>
    <property type="match status" value="1"/>
</dbReference>
<organism evidence="4">
    <name type="scientific">freshwater metagenome</name>
    <dbReference type="NCBI Taxonomy" id="449393"/>
    <lineage>
        <taxon>unclassified sequences</taxon>
        <taxon>metagenomes</taxon>
        <taxon>ecological metagenomes</taxon>
    </lineage>
</organism>
<evidence type="ECO:0000313" key="3">
    <source>
        <dbReference type="EMBL" id="CAB4736028.1"/>
    </source>
</evidence>
<proteinExistence type="predicted"/>
<evidence type="ECO:0000256" key="2">
    <source>
        <dbReference type="ARBA" id="ARBA00022729"/>
    </source>
</evidence>
<dbReference type="EMBL" id="CAEZYH010000163">
    <property type="protein sequence ID" value="CAB4736028.1"/>
    <property type="molecule type" value="Genomic_DNA"/>
</dbReference>
<evidence type="ECO:0000313" key="7">
    <source>
        <dbReference type="EMBL" id="CAB4917931.1"/>
    </source>
</evidence>
<sequence length="257" mass="27417">MFARRAFIVTPFIVALVPLVFATACSSASDSQEQTTLEVYAASSLATPFAYAGLAYEKAHPGMKVEFNLGASSDLARFVQEGAPADVFASADVTNMDKVETQDLLDSQSVIFATNYLEIIVEKGNPLNISSLQDLTDPDLIFVTTSPDVPIGKYTAEVLKKAGVTITPDSFESNVKGIMLKVVSGEADAGIVYHSEVVASDGQVEGVQIPTEFNILAEYPIGIIKNSAHKKQAQGFVEFLLSPVGQALLIQYGFGVP</sequence>
<dbReference type="AlphaFoldDB" id="A0A6J6W6U5"/>
<dbReference type="InterPro" id="IPR005950">
    <property type="entry name" value="ModA"/>
</dbReference>
<evidence type="ECO:0000313" key="4">
    <source>
        <dbReference type="EMBL" id="CAB4779076.1"/>
    </source>
</evidence>
<dbReference type="Gene3D" id="3.40.190.10">
    <property type="entry name" value="Periplasmic binding protein-like II"/>
    <property type="match status" value="2"/>
</dbReference>
<keyword evidence="1" id="KW-0479">Metal-binding</keyword>
<dbReference type="EMBL" id="CAFAAL010000208">
    <property type="protein sequence ID" value="CAB4818117.1"/>
    <property type="molecule type" value="Genomic_DNA"/>
</dbReference>
<dbReference type="EMBL" id="CAEZZP010000093">
    <property type="protein sequence ID" value="CAB4779076.1"/>
    <property type="molecule type" value="Genomic_DNA"/>
</dbReference>
<dbReference type="GO" id="GO:0046872">
    <property type="term" value="F:metal ion binding"/>
    <property type="evidence" value="ECO:0007669"/>
    <property type="project" value="UniProtKB-KW"/>
</dbReference>
<dbReference type="PANTHER" id="PTHR30632">
    <property type="entry name" value="MOLYBDATE-BINDING PERIPLASMIC PROTEIN"/>
    <property type="match status" value="1"/>
</dbReference>
<dbReference type="SUPFAM" id="SSF53850">
    <property type="entry name" value="Periplasmic binding protein-like II"/>
    <property type="match status" value="1"/>
</dbReference>
<evidence type="ECO:0000313" key="8">
    <source>
        <dbReference type="EMBL" id="CAB5038294.1"/>
    </source>
</evidence>
<dbReference type="Pfam" id="PF13531">
    <property type="entry name" value="SBP_bac_11"/>
    <property type="match status" value="1"/>
</dbReference>
<keyword evidence="2" id="KW-0732">Signal</keyword>
<dbReference type="GO" id="GO:0015689">
    <property type="term" value="P:molybdate ion transport"/>
    <property type="evidence" value="ECO:0007669"/>
    <property type="project" value="InterPro"/>
</dbReference>
<evidence type="ECO:0000256" key="1">
    <source>
        <dbReference type="ARBA" id="ARBA00022723"/>
    </source>
</evidence>
<protein>
    <submittedName>
        <fullName evidence="4">Unannotated protein</fullName>
    </submittedName>
</protein>
<dbReference type="GO" id="GO:0030973">
    <property type="term" value="F:molybdate ion binding"/>
    <property type="evidence" value="ECO:0007669"/>
    <property type="project" value="TreeGrafter"/>
</dbReference>
<dbReference type="PIRSF" id="PIRSF004846">
    <property type="entry name" value="ModA"/>
    <property type="match status" value="1"/>
</dbReference>
<reference evidence="4" key="1">
    <citation type="submission" date="2020-05" db="EMBL/GenBank/DDBJ databases">
        <authorList>
            <person name="Chiriac C."/>
            <person name="Salcher M."/>
            <person name="Ghai R."/>
            <person name="Kavagutti S V."/>
        </authorList>
    </citation>
    <scope>NUCLEOTIDE SEQUENCE</scope>
</reference>
<dbReference type="EMBL" id="CAFBMF010000229">
    <property type="protein sequence ID" value="CAB4917931.1"/>
    <property type="molecule type" value="Genomic_DNA"/>
</dbReference>
<evidence type="ECO:0000313" key="5">
    <source>
        <dbReference type="EMBL" id="CAB4818117.1"/>
    </source>
</evidence>
<accession>A0A6J6W6U5</accession>
<evidence type="ECO:0000313" key="6">
    <source>
        <dbReference type="EMBL" id="CAB4870568.1"/>
    </source>
</evidence>
<dbReference type="EMBL" id="CAFBLJ010000044">
    <property type="protein sequence ID" value="CAB4870568.1"/>
    <property type="molecule type" value="Genomic_DNA"/>
</dbReference>